<gene>
    <name evidence="1" type="ORF">P6U19_00145</name>
</gene>
<evidence type="ECO:0000313" key="1">
    <source>
        <dbReference type="EMBL" id="MDG0951028.1"/>
    </source>
</evidence>
<sequence>MFSGRGTYVKYIEIGIGNRWFVRTETENKDGTEFEERGIIKPIYFESLYVRMWFRKTCLILDTKEGFKKVKKRRIEYKFIFGIVSRLDKEKVG</sequence>
<protein>
    <submittedName>
        <fullName evidence="1">DUF3977 family protein</fullName>
    </submittedName>
</protein>
<dbReference type="EMBL" id="JARPRR010000001">
    <property type="protein sequence ID" value="MDG0951028.1"/>
    <property type="molecule type" value="Genomic_DNA"/>
</dbReference>
<name>A0AAJ1JYE7_9BACI</name>
<comment type="caution">
    <text evidence="1">The sequence shown here is derived from an EMBL/GenBank/DDBJ whole genome shotgun (WGS) entry which is preliminary data.</text>
</comment>
<accession>A0AAJ1JYE7</accession>
<dbReference type="Proteomes" id="UP001216801">
    <property type="component" value="Unassembled WGS sequence"/>
</dbReference>
<reference evidence="1" key="1">
    <citation type="submission" date="2023-03" db="EMBL/GenBank/DDBJ databases">
        <title>Genetic diversity of Bacillus cereus sensu lato isolates from Slovenia.</title>
        <authorList>
            <person name="Abdelli M."/>
        </authorList>
    </citation>
    <scope>NUCLEOTIDE SEQUENCE</scope>
    <source>
        <strain evidence="1">SIBC39</strain>
    </source>
</reference>
<dbReference type="Pfam" id="PF13122">
    <property type="entry name" value="DUF3977"/>
    <property type="match status" value="1"/>
</dbReference>
<dbReference type="InterPro" id="IPR025009">
    <property type="entry name" value="DUF3977"/>
</dbReference>
<dbReference type="AlphaFoldDB" id="A0AAJ1JYE7"/>
<dbReference type="RefSeq" id="WP_277616748.1">
    <property type="nucleotide sequence ID" value="NZ_JARPRP010000014.1"/>
</dbReference>
<proteinExistence type="predicted"/>
<evidence type="ECO:0000313" key="2">
    <source>
        <dbReference type="Proteomes" id="UP001216801"/>
    </source>
</evidence>
<organism evidence="1 2">
    <name type="scientific">Bacillus paranthracis</name>
    <dbReference type="NCBI Taxonomy" id="2026186"/>
    <lineage>
        <taxon>Bacteria</taxon>
        <taxon>Bacillati</taxon>
        <taxon>Bacillota</taxon>
        <taxon>Bacilli</taxon>
        <taxon>Bacillales</taxon>
        <taxon>Bacillaceae</taxon>
        <taxon>Bacillus</taxon>
        <taxon>Bacillus cereus group</taxon>
    </lineage>
</organism>